<dbReference type="AlphaFoldDB" id="A0A0F9G580"/>
<name>A0A0F9G580_9ZZZZ</name>
<sequence>MRQAFQMMETEPDRPAVASVKRGVAAPGGAIPLGPGSRRHCPDPCRGRQKVMADLLRKQFLSAPRLRCLWSHPAGLLPRGLS</sequence>
<protein>
    <submittedName>
        <fullName evidence="1">Uncharacterized protein</fullName>
    </submittedName>
</protein>
<comment type="caution">
    <text evidence="1">The sequence shown here is derived from an EMBL/GenBank/DDBJ whole genome shotgun (WGS) entry which is preliminary data.</text>
</comment>
<organism evidence="1">
    <name type="scientific">marine sediment metagenome</name>
    <dbReference type="NCBI Taxonomy" id="412755"/>
    <lineage>
        <taxon>unclassified sequences</taxon>
        <taxon>metagenomes</taxon>
        <taxon>ecological metagenomes</taxon>
    </lineage>
</organism>
<accession>A0A0F9G580</accession>
<dbReference type="EMBL" id="LAZR01019067">
    <property type="protein sequence ID" value="KKL93909.1"/>
    <property type="molecule type" value="Genomic_DNA"/>
</dbReference>
<reference evidence="1" key="1">
    <citation type="journal article" date="2015" name="Nature">
        <title>Complex archaea that bridge the gap between prokaryotes and eukaryotes.</title>
        <authorList>
            <person name="Spang A."/>
            <person name="Saw J.H."/>
            <person name="Jorgensen S.L."/>
            <person name="Zaremba-Niedzwiedzka K."/>
            <person name="Martijn J."/>
            <person name="Lind A.E."/>
            <person name="van Eijk R."/>
            <person name="Schleper C."/>
            <person name="Guy L."/>
            <person name="Ettema T.J."/>
        </authorList>
    </citation>
    <scope>NUCLEOTIDE SEQUENCE</scope>
</reference>
<proteinExistence type="predicted"/>
<gene>
    <name evidence="1" type="ORF">LCGC14_1870010</name>
</gene>
<evidence type="ECO:0000313" key="1">
    <source>
        <dbReference type="EMBL" id="KKL93909.1"/>
    </source>
</evidence>